<dbReference type="AlphaFoldDB" id="A0A5K7YBL8"/>
<reference evidence="1" key="1">
    <citation type="submission" date="2019-10" db="EMBL/GenBank/DDBJ databases">
        <title>Complete plasmid sequence of Providencia rettgeri p.BML2526.</title>
        <authorList>
            <person name="Iwata S."/>
            <person name="Tada T."/>
            <person name="Kirikae T."/>
        </authorList>
    </citation>
    <scope>NUCLEOTIDE SEQUENCE</scope>
    <source>
        <strain evidence="1">BML2526</strain>
        <plasmid evidence="1">p.BML2526</plasmid>
    </source>
</reference>
<dbReference type="EMBL" id="LC507075">
    <property type="protein sequence ID" value="BBO58283.1"/>
    <property type="molecule type" value="Genomic_DNA"/>
</dbReference>
<organism evidence="1">
    <name type="scientific">Providencia rettgeri</name>
    <dbReference type="NCBI Taxonomy" id="587"/>
    <lineage>
        <taxon>Bacteria</taxon>
        <taxon>Pseudomonadati</taxon>
        <taxon>Pseudomonadota</taxon>
        <taxon>Gammaproteobacteria</taxon>
        <taxon>Enterobacterales</taxon>
        <taxon>Morganellaceae</taxon>
        <taxon>Providencia</taxon>
    </lineage>
</organism>
<dbReference type="RefSeq" id="WP_011039877.1">
    <property type="nucleotide sequence ID" value="NZ_CP012903.1"/>
</dbReference>
<protein>
    <submittedName>
        <fullName evidence="1">Uncharacterized protein</fullName>
    </submittedName>
</protein>
<name>A0A5K7YBL8_PRORE</name>
<geneLocation type="plasmid" evidence="1">
    <name>p.BML2526</name>
</geneLocation>
<gene>
    <name evidence="1" type="ORF">pBML2526_0870</name>
</gene>
<sequence>MTQIQNKCKDGEMGNHTFLMASLRDTVGSNMSFHCVDGAGYTTNIDKAHTFTKEEAQKYWDHARSFDLPVSLHCISALSVYHVDCQNVPAETMLVEGCEQYVGFKKSRWDGNDLYWLCADGAPVTDFERAKIYSKPDLSRDDTIWLPFTVADVVKRRTFAVDALNRRTMIQSKGLVMPGWLKRENRRKANFTGKVRWNCPGCGKIHWQLNPYDFDGCAHWDCPEYVRRFED</sequence>
<evidence type="ECO:0000313" key="1">
    <source>
        <dbReference type="EMBL" id="BBO58283.1"/>
    </source>
</evidence>
<keyword evidence="1" id="KW-0614">Plasmid</keyword>
<accession>A0A5K7YBL8</accession>
<proteinExistence type="predicted"/>